<dbReference type="InterPro" id="IPR019745">
    <property type="entry name" value="Amyloid_glyco_intracell_CS"/>
</dbReference>
<feature type="compositionally biased region" description="Acidic residues" evidence="9">
    <location>
        <begin position="498"/>
        <end position="532"/>
    </location>
</feature>
<proteinExistence type="inferred from homology"/>
<evidence type="ECO:0000313" key="14">
    <source>
        <dbReference type="Proteomes" id="UP000325440"/>
    </source>
</evidence>
<dbReference type="PROSITE" id="PS51870">
    <property type="entry name" value="APP_E2"/>
    <property type="match status" value="1"/>
</dbReference>
<dbReference type="PROSITE" id="PS00319">
    <property type="entry name" value="APP_CUBD"/>
    <property type="match status" value="1"/>
</dbReference>
<dbReference type="Gene3D" id="2.30.29.30">
    <property type="entry name" value="Pleckstrin-homology domain (PH domain)/Phosphotyrosine-binding domain (PTB)"/>
    <property type="match status" value="1"/>
</dbReference>
<keyword evidence="5 10" id="KW-0472">Membrane</keyword>
<keyword evidence="3" id="KW-0732">Signal</keyword>
<dbReference type="InterPro" id="IPR036454">
    <property type="entry name" value="Amyloid_glyco_heparin-bd_sf"/>
</dbReference>
<comment type="similarity">
    <text evidence="8">Belongs to the APP family.</text>
</comment>
<keyword evidence="7" id="KW-0325">Glycoprotein</keyword>
<dbReference type="Gene3D" id="1.20.120.770">
    <property type="entry name" value="Amyloid precursor protein, E2 domain"/>
    <property type="match status" value="1"/>
</dbReference>
<dbReference type="OrthoDB" id="6147836at2759"/>
<dbReference type="PANTHER" id="PTHR23103">
    <property type="entry name" value="ALZHEIMER'S DISEASE BETA-AMYLOID RELATED"/>
    <property type="match status" value="1"/>
</dbReference>
<dbReference type="Gene3D" id="3.90.570.10">
    <property type="entry name" value="Amyloidogenic glycoprotein, heparin-binding domain"/>
    <property type="match status" value="1"/>
</dbReference>
<keyword evidence="14" id="KW-1185">Reference proteome</keyword>
<evidence type="ECO:0000313" key="13">
    <source>
        <dbReference type="EMBL" id="VVC44089.1"/>
    </source>
</evidence>
<dbReference type="PANTHER" id="PTHR23103:SF15">
    <property type="entry name" value="AMYLOID-BETA-LIKE PROTEIN"/>
    <property type="match status" value="1"/>
</dbReference>
<dbReference type="GO" id="GO:0007409">
    <property type="term" value="P:axonogenesis"/>
    <property type="evidence" value="ECO:0007669"/>
    <property type="project" value="TreeGrafter"/>
</dbReference>
<reference evidence="13 14" key="1">
    <citation type="submission" date="2019-08" db="EMBL/GenBank/DDBJ databases">
        <authorList>
            <person name="Alioto T."/>
            <person name="Alioto T."/>
            <person name="Gomez Garrido J."/>
        </authorList>
    </citation>
    <scope>NUCLEOTIDE SEQUENCE [LARGE SCALE GENOMIC DNA]</scope>
</reference>
<evidence type="ECO:0000256" key="3">
    <source>
        <dbReference type="ARBA" id="ARBA00022729"/>
    </source>
</evidence>
<dbReference type="GO" id="GO:0007417">
    <property type="term" value="P:central nervous system development"/>
    <property type="evidence" value="ECO:0007669"/>
    <property type="project" value="TreeGrafter"/>
</dbReference>
<dbReference type="GO" id="GO:0046914">
    <property type="term" value="F:transition metal ion binding"/>
    <property type="evidence" value="ECO:0007669"/>
    <property type="project" value="InterPro"/>
</dbReference>
<evidence type="ECO:0000256" key="8">
    <source>
        <dbReference type="PROSITE-ProRule" id="PRU01217"/>
    </source>
</evidence>
<dbReference type="InterPro" id="IPR011178">
    <property type="entry name" value="Amyloid_glyco_Cu-bd"/>
</dbReference>
<feature type="disulfide bond" evidence="8">
    <location>
        <begin position="430"/>
        <end position="460"/>
    </location>
</feature>
<feature type="region of interest" description="GFLD subdomain" evidence="8">
    <location>
        <begin position="298"/>
        <end position="409"/>
    </location>
</feature>
<dbReference type="SMART" id="SM00006">
    <property type="entry name" value="A4_EXTRA"/>
    <property type="match status" value="1"/>
</dbReference>
<feature type="transmembrane region" description="Helical" evidence="10">
    <location>
        <begin position="943"/>
        <end position="965"/>
    </location>
</feature>
<keyword evidence="6 8" id="KW-1015">Disulfide bond</keyword>
<feature type="region of interest" description="Disordered" evidence="9">
    <location>
        <begin position="873"/>
        <end position="895"/>
    </location>
</feature>
<feature type="compositionally biased region" description="Low complexity" evidence="9">
    <location>
        <begin position="874"/>
        <end position="885"/>
    </location>
</feature>
<dbReference type="Pfam" id="PF10515">
    <property type="entry name" value="APP_amyloid"/>
    <property type="match status" value="1"/>
</dbReference>
<evidence type="ECO:0000256" key="1">
    <source>
        <dbReference type="ARBA" id="ARBA00004479"/>
    </source>
</evidence>
<name>A0A5E4NH39_9HEMI</name>
<dbReference type="AlphaFoldDB" id="A0A5E4NH39"/>
<dbReference type="PROSITE" id="PS51869">
    <property type="entry name" value="APP_E1"/>
    <property type="match status" value="1"/>
</dbReference>
<dbReference type="EMBL" id="CABPRJ010002375">
    <property type="protein sequence ID" value="VVC44089.1"/>
    <property type="molecule type" value="Genomic_DNA"/>
</dbReference>
<evidence type="ECO:0000256" key="6">
    <source>
        <dbReference type="ARBA" id="ARBA00023157"/>
    </source>
</evidence>
<comment type="caution">
    <text evidence="8">Lacks conserved residue(s) required for the propagation of feature annotation.</text>
</comment>
<dbReference type="GO" id="GO:0043025">
    <property type="term" value="C:neuronal cell body"/>
    <property type="evidence" value="ECO:0007669"/>
    <property type="project" value="TreeGrafter"/>
</dbReference>
<dbReference type="InterPro" id="IPR024329">
    <property type="entry name" value="Amyloid_glyco_E2_domain"/>
</dbReference>
<feature type="region of interest" description="Disordered" evidence="9">
    <location>
        <begin position="494"/>
        <end position="591"/>
    </location>
</feature>
<feature type="domain" description="E1" evidence="11">
    <location>
        <begin position="298"/>
        <end position="475"/>
    </location>
</feature>
<feature type="compositionally biased region" description="Low complexity" evidence="9">
    <location>
        <begin position="540"/>
        <end position="571"/>
    </location>
</feature>
<evidence type="ECO:0000259" key="12">
    <source>
        <dbReference type="PROSITE" id="PS51870"/>
    </source>
</evidence>
<evidence type="ECO:0000256" key="4">
    <source>
        <dbReference type="ARBA" id="ARBA00022989"/>
    </source>
</evidence>
<feature type="disulfide bond" evidence="8">
    <location>
        <begin position="419"/>
        <end position="473"/>
    </location>
</feature>
<dbReference type="InterPro" id="IPR019543">
    <property type="entry name" value="APP_amyloid_C"/>
</dbReference>
<evidence type="ECO:0000256" key="2">
    <source>
        <dbReference type="ARBA" id="ARBA00022692"/>
    </source>
</evidence>
<dbReference type="InterPro" id="IPR019744">
    <property type="entry name" value="APP_CUBD_CS"/>
</dbReference>
<dbReference type="PRINTS" id="PR00203">
    <property type="entry name" value="AMYLOIDA4"/>
</dbReference>
<dbReference type="GO" id="GO:0008201">
    <property type="term" value="F:heparin binding"/>
    <property type="evidence" value="ECO:0007669"/>
    <property type="project" value="UniProtKB-UniRule"/>
</dbReference>
<organism evidence="13 14">
    <name type="scientific">Cinara cedri</name>
    <dbReference type="NCBI Taxonomy" id="506608"/>
    <lineage>
        <taxon>Eukaryota</taxon>
        <taxon>Metazoa</taxon>
        <taxon>Ecdysozoa</taxon>
        <taxon>Arthropoda</taxon>
        <taxon>Hexapoda</taxon>
        <taxon>Insecta</taxon>
        <taxon>Pterygota</taxon>
        <taxon>Neoptera</taxon>
        <taxon>Paraneoptera</taxon>
        <taxon>Hemiptera</taxon>
        <taxon>Sternorrhyncha</taxon>
        <taxon>Aphidomorpha</taxon>
        <taxon>Aphidoidea</taxon>
        <taxon>Aphididae</taxon>
        <taxon>Lachninae</taxon>
        <taxon>Cinara</taxon>
    </lineage>
</organism>
<dbReference type="SUPFAM" id="SSF89811">
    <property type="entry name" value="Amyloid beta a4 protein copper binding domain (domain 2)"/>
    <property type="match status" value="1"/>
</dbReference>
<dbReference type="GO" id="GO:0016020">
    <property type="term" value="C:membrane"/>
    <property type="evidence" value="ECO:0007669"/>
    <property type="project" value="UniProtKB-SubCell"/>
</dbReference>
<protein>
    <submittedName>
        <fullName evidence="13">Amyloidogenic glycoprotein, E2 domain,Amyloidogenic glycoprotein, copper</fullName>
    </submittedName>
</protein>
<feature type="domain" description="E2" evidence="12">
    <location>
        <begin position="594"/>
        <end position="792"/>
    </location>
</feature>
<accession>A0A5E4NH39</accession>
<dbReference type="Pfam" id="PF12924">
    <property type="entry name" value="APP_Cu_bd"/>
    <property type="match status" value="1"/>
</dbReference>
<dbReference type="Pfam" id="PF12925">
    <property type="entry name" value="APP_E2"/>
    <property type="match status" value="1"/>
</dbReference>
<evidence type="ECO:0000256" key="9">
    <source>
        <dbReference type="SAM" id="MobiDB-lite"/>
    </source>
</evidence>
<dbReference type="InterPro" id="IPR036669">
    <property type="entry name" value="Amyloid_Cu-bd_sf"/>
</dbReference>
<evidence type="ECO:0000259" key="11">
    <source>
        <dbReference type="PROSITE" id="PS51869"/>
    </source>
</evidence>
<dbReference type="InterPro" id="IPR008155">
    <property type="entry name" value="Amyloid_glyco"/>
</dbReference>
<gene>
    <name evidence="13" type="ORF">CINCED_3A001411</name>
</gene>
<feature type="region of interest" description="CuBD subdomain" evidence="8">
    <location>
        <begin position="417"/>
        <end position="475"/>
    </location>
</feature>
<comment type="subcellular location">
    <subcellularLocation>
        <location evidence="1">Membrane</location>
        <topology evidence="1">Single-pass type I membrane protein</topology>
    </subcellularLocation>
</comment>
<dbReference type="SUPFAM" id="SSF109843">
    <property type="entry name" value="CAPPD, an extracellular domain of amyloid beta A4 protein"/>
    <property type="match status" value="1"/>
</dbReference>
<evidence type="ECO:0000256" key="5">
    <source>
        <dbReference type="ARBA" id="ARBA00023136"/>
    </source>
</evidence>
<dbReference type="Proteomes" id="UP000325440">
    <property type="component" value="Unassembled WGS sequence"/>
</dbReference>
<keyword evidence="4 10" id="KW-1133">Transmembrane helix</keyword>
<dbReference type="InterPro" id="IPR008154">
    <property type="entry name" value="Amyloid_glyco_extra"/>
</dbReference>
<dbReference type="PROSITE" id="PS00320">
    <property type="entry name" value="APP_INTRA"/>
    <property type="match status" value="1"/>
</dbReference>
<dbReference type="GO" id="GO:0043005">
    <property type="term" value="C:neuron projection"/>
    <property type="evidence" value="ECO:0007669"/>
    <property type="project" value="TreeGrafter"/>
</dbReference>
<evidence type="ECO:0000256" key="7">
    <source>
        <dbReference type="ARBA" id="ARBA00023180"/>
    </source>
</evidence>
<dbReference type="Pfam" id="PF02177">
    <property type="entry name" value="APP_N"/>
    <property type="match status" value="1"/>
</dbReference>
<feature type="disulfide bond" evidence="8">
    <location>
        <begin position="444"/>
        <end position="472"/>
    </location>
</feature>
<dbReference type="InterPro" id="IPR015849">
    <property type="entry name" value="Amyloid_glyco_heparin-bd"/>
</dbReference>
<evidence type="ECO:0000256" key="10">
    <source>
        <dbReference type="SAM" id="Phobius"/>
    </source>
</evidence>
<dbReference type="InterPro" id="IPR011993">
    <property type="entry name" value="PH-like_dom_sf"/>
</dbReference>
<feature type="region of interest" description="Disordered" evidence="9">
    <location>
        <begin position="94"/>
        <end position="116"/>
    </location>
</feature>
<feature type="disulfide bond" evidence="8">
    <location>
        <begin position="373"/>
        <end position="380"/>
    </location>
</feature>
<dbReference type="InterPro" id="IPR036176">
    <property type="entry name" value="E2_sf"/>
</dbReference>
<dbReference type="SUPFAM" id="SSF56491">
    <property type="entry name" value="A heparin-binding domain"/>
    <property type="match status" value="1"/>
</dbReference>
<dbReference type="Gene3D" id="3.30.1490.140">
    <property type="entry name" value="Amyloidogenic glycoprotein, copper-binding domain"/>
    <property type="match status" value="1"/>
</dbReference>
<keyword evidence="2 10" id="KW-0812">Transmembrane</keyword>
<feature type="region of interest" description="Disordered" evidence="9">
    <location>
        <begin position="146"/>
        <end position="179"/>
    </location>
</feature>
<sequence length="1013" mass="115300">MRNVRNDGEPCHDPEDAIHQNIMTYNTIINKYICALDACTGNRYSRACRVFCGPGRVCAYWALGNRRRCRRRRRRPCKAPLAIDFPRVAAADGGRRRTAADGGGGEIARRRAAGGGGGEITRWPVIIYRVYNAYCARVYDTTTMSGGARRNGRDKRRRGATDGPSEKTEFYRGTSAAPPERNTFHYTITPYACLRSQLIRFPLSANVDYKCCVSNKVAKSPESPCTFASENRCGRIENVTRETRRPGSPPTPRPAVTACHQHVAVAATVVRNNMIRTSFTATAAVYMNGTGTDGPAPVHFEPQVAVLCDSKSDNPYYSQYMSENGRWTSDMKRKVSCLKEKVEILDYCKKVYPKNDITNIVESSHYVKIGNWCKMGYNKCKHTDWVKPYRCLVNANIVRVTRVTEGQFQSDALLVPENCIFDHVHNQSKCWPFDRWNQTAAQACQDRDHNLRSFAMLLPCGISLFSGVEFVCCPYKDKIQLKKTVPVAADSLLSSDQFDVEEDIDDDDDDDEDEDDDVNDDEEDDDDYDNYDDIQPSRESPATTPTSTSTTTSTTTTMATTTKKATTTTMTAPPPTTSEGAHTTPSGPIRNLPTPDTYFTHFDPRDEHKLYKEALNRLEELHREKVTKVMKDWSDLEERYQEMRSKDPHMAEEFKQRMTLRFQQTVQSLEEEGSAEKHQLFAMHQQRVNAHINHRKKEAMNCYVFALNENPPNTHKVQKCLQKLLRSLHKDRHHTIAHYRHLLASSIELAEREKSVTLEHLVDIDHMVNQSLQMLYRYPTLSRKISQLMSDYIQALRSKDDTPGSLLAMTREAEASILDKYKEEISVTQEDKSRARYPMEMKRKQPHEMIESKEAKLQVETTADFDANDNTEIQQQPQQHSARQQPGAVKPDQNAAVTAPAVAIQHHDHDSEPKISHAQVNDISHGEPTFFTRKNFHRDSRNVHLTLAFAGLSLMAAICIGIAVIRRRNARLPQNQGFIEVDQGISQEERHVANMQINGYENPTYKYFEVKDQ</sequence>